<feature type="region of interest" description="Disordered" evidence="5">
    <location>
        <begin position="55"/>
        <end position="91"/>
    </location>
</feature>
<evidence type="ECO:0000313" key="8">
    <source>
        <dbReference type="EMBL" id="KAF5310004.1"/>
    </source>
</evidence>
<feature type="region of interest" description="Disordered" evidence="5">
    <location>
        <begin position="192"/>
        <end position="240"/>
    </location>
</feature>
<sequence>MHFSKTYTQILLDLPPELRDNAIQYRQLKKIINQIVNELSSLGLQPDVLHELIEASEDTSPPSSPPELEQDQVDPNGESTHLHPHQHHLSGPKVVYELNNISGRIEPCLRIWTKVATPSLLTQSSEDSGQSGSDDHEEGESEEGGERGSEPTEHIVSPAVSGHTSLLWDFQRLYFGGHAAGGQADIRGEVNAKGTEASDAQPTISGTGPPTPRPSLSPLPGSETASMHTVHSSSSGSSSNLEGMQEIVIPLVKDTEFYEILAAALQSISEHLATMHTDFVKSLKNLSRTIADTSAPASSASRNFHPMSSITTDAGAIRLKGGDLKSDLYSWREIFQLYIEAEVFESVGERTRGERSIEDSEKRLQQFAARVTQNGLGDSRKFKSQKSIAALETFLSLNLFILNIKKFSHANSEAARKILKKHGKRTALFFPGLQPGTVSPVEGAPASLLPILSLIPHLMPSFSLPRILVQAVGETLLPIIPSVEDYSCLICTSIAFKPIRLSCGHLFCVRCLVKMQKRQQDHCPMCRSRSVLVANRTNVDWALLNFMQDWFPVEARAKLKSNEKEAADEEIREHGLDPDAGCCIM</sequence>
<dbReference type="PROSITE" id="PS50089">
    <property type="entry name" value="ZF_RING_2"/>
    <property type="match status" value="1"/>
</dbReference>
<keyword evidence="2 4" id="KW-0863">Zinc-finger</keyword>
<dbReference type="InterPro" id="IPR001841">
    <property type="entry name" value="Znf_RING"/>
</dbReference>
<dbReference type="InterPro" id="IPR017907">
    <property type="entry name" value="Znf_RING_CS"/>
</dbReference>
<dbReference type="Pfam" id="PF13920">
    <property type="entry name" value="zf-C3HC4_3"/>
    <property type="match status" value="1"/>
</dbReference>
<keyword evidence="1" id="KW-0479">Metal-binding</keyword>
<feature type="domain" description="RING-type" evidence="6">
    <location>
        <begin position="488"/>
        <end position="527"/>
    </location>
</feature>
<dbReference type="SMART" id="SM00184">
    <property type="entry name" value="RING"/>
    <property type="match status" value="1"/>
</dbReference>
<dbReference type="InterPro" id="IPR004331">
    <property type="entry name" value="SPX_dom"/>
</dbReference>
<keyword evidence="3" id="KW-0862">Zinc</keyword>
<proteinExistence type="predicted"/>
<dbReference type="GO" id="GO:0008270">
    <property type="term" value="F:zinc ion binding"/>
    <property type="evidence" value="ECO:0007669"/>
    <property type="project" value="UniProtKB-KW"/>
</dbReference>
<dbReference type="PANTHER" id="PTHR23327:SF51">
    <property type="entry name" value="TRANSCRIPTIONAL REGULATOR OF YEAST FORM ADHERENCE 3"/>
    <property type="match status" value="1"/>
</dbReference>
<dbReference type="PROSITE" id="PS00518">
    <property type="entry name" value="ZF_RING_1"/>
    <property type="match status" value="1"/>
</dbReference>
<evidence type="ECO:0000256" key="2">
    <source>
        <dbReference type="ARBA" id="ARBA00022771"/>
    </source>
</evidence>
<gene>
    <name evidence="8" type="ORF">D9619_010420</name>
</gene>
<evidence type="ECO:0008006" key="10">
    <source>
        <dbReference type="Google" id="ProtNLM"/>
    </source>
</evidence>
<protein>
    <recommendedName>
        <fullName evidence="10">RING-type domain-containing protein</fullName>
    </recommendedName>
</protein>
<keyword evidence="9" id="KW-1185">Reference proteome</keyword>
<dbReference type="AlphaFoldDB" id="A0A8H5ERT6"/>
<dbReference type="Gene3D" id="3.30.40.10">
    <property type="entry name" value="Zinc/RING finger domain, C3HC4 (zinc finger)"/>
    <property type="match status" value="1"/>
</dbReference>
<dbReference type="InterPro" id="IPR013083">
    <property type="entry name" value="Znf_RING/FYVE/PHD"/>
</dbReference>
<dbReference type="EMBL" id="JAACJJ010000058">
    <property type="protein sequence ID" value="KAF5310004.1"/>
    <property type="molecule type" value="Genomic_DNA"/>
</dbReference>
<feature type="domain" description="SPX" evidence="7">
    <location>
        <begin position="1"/>
        <end position="436"/>
    </location>
</feature>
<dbReference type="OrthoDB" id="5588846at2759"/>
<organism evidence="8 9">
    <name type="scientific">Psilocybe cf. subviscida</name>
    <dbReference type="NCBI Taxonomy" id="2480587"/>
    <lineage>
        <taxon>Eukaryota</taxon>
        <taxon>Fungi</taxon>
        <taxon>Dikarya</taxon>
        <taxon>Basidiomycota</taxon>
        <taxon>Agaricomycotina</taxon>
        <taxon>Agaricomycetes</taxon>
        <taxon>Agaricomycetidae</taxon>
        <taxon>Agaricales</taxon>
        <taxon>Agaricineae</taxon>
        <taxon>Strophariaceae</taxon>
        <taxon>Psilocybe</taxon>
    </lineage>
</organism>
<evidence type="ECO:0000259" key="7">
    <source>
        <dbReference type="PROSITE" id="PS51382"/>
    </source>
</evidence>
<dbReference type="PANTHER" id="PTHR23327">
    <property type="entry name" value="RING FINGER PROTEIN 127"/>
    <property type="match status" value="1"/>
</dbReference>
<name>A0A8H5ERT6_9AGAR</name>
<dbReference type="Pfam" id="PF03105">
    <property type="entry name" value="SPX"/>
    <property type="match status" value="1"/>
</dbReference>
<dbReference type="SUPFAM" id="SSF57850">
    <property type="entry name" value="RING/U-box"/>
    <property type="match status" value="1"/>
</dbReference>
<evidence type="ECO:0000256" key="4">
    <source>
        <dbReference type="PROSITE-ProRule" id="PRU00175"/>
    </source>
</evidence>
<accession>A0A8H5ERT6</accession>
<evidence type="ECO:0000256" key="5">
    <source>
        <dbReference type="SAM" id="MobiDB-lite"/>
    </source>
</evidence>
<feature type="region of interest" description="Disordered" evidence="5">
    <location>
        <begin position="120"/>
        <end position="156"/>
    </location>
</feature>
<comment type="caution">
    <text evidence="8">The sequence shown here is derived from an EMBL/GenBank/DDBJ whole genome shotgun (WGS) entry which is preliminary data.</text>
</comment>
<evidence type="ECO:0000259" key="6">
    <source>
        <dbReference type="PROSITE" id="PS50089"/>
    </source>
</evidence>
<dbReference type="Proteomes" id="UP000567179">
    <property type="component" value="Unassembled WGS sequence"/>
</dbReference>
<feature type="compositionally biased region" description="Basic and acidic residues" evidence="5">
    <location>
        <begin position="144"/>
        <end position="153"/>
    </location>
</feature>
<evidence type="ECO:0000256" key="1">
    <source>
        <dbReference type="ARBA" id="ARBA00022723"/>
    </source>
</evidence>
<evidence type="ECO:0000313" key="9">
    <source>
        <dbReference type="Proteomes" id="UP000567179"/>
    </source>
</evidence>
<reference evidence="8 9" key="1">
    <citation type="journal article" date="2020" name="ISME J.">
        <title>Uncovering the hidden diversity of litter-decomposition mechanisms in mushroom-forming fungi.</title>
        <authorList>
            <person name="Floudas D."/>
            <person name="Bentzer J."/>
            <person name="Ahren D."/>
            <person name="Johansson T."/>
            <person name="Persson P."/>
            <person name="Tunlid A."/>
        </authorList>
    </citation>
    <scope>NUCLEOTIDE SEQUENCE [LARGE SCALE GENOMIC DNA]</scope>
    <source>
        <strain evidence="8 9">CBS 101986</strain>
    </source>
</reference>
<evidence type="ECO:0000256" key="3">
    <source>
        <dbReference type="ARBA" id="ARBA00022833"/>
    </source>
</evidence>
<dbReference type="PROSITE" id="PS51382">
    <property type="entry name" value="SPX"/>
    <property type="match status" value="1"/>
</dbReference>